<dbReference type="Proteomes" id="UP001231518">
    <property type="component" value="Chromosome 3"/>
</dbReference>
<keyword evidence="2" id="KW-1185">Reference proteome</keyword>
<accession>A0AAD7YL90</accession>
<evidence type="ECO:0000313" key="2">
    <source>
        <dbReference type="Proteomes" id="UP001231518"/>
    </source>
</evidence>
<dbReference type="InterPro" id="IPR016024">
    <property type="entry name" value="ARM-type_fold"/>
</dbReference>
<proteinExistence type="predicted"/>
<comment type="caution">
    <text evidence="1">The sequence shown here is derived from an EMBL/GenBank/DDBJ whole genome shotgun (WGS) entry which is preliminary data.</text>
</comment>
<evidence type="ECO:0000313" key="1">
    <source>
        <dbReference type="EMBL" id="KAJ8720426.1"/>
    </source>
</evidence>
<gene>
    <name evidence="1" type="ORF">PYW07_012469</name>
</gene>
<reference evidence="1" key="1">
    <citation type="submission" date="2023-03" db="EMBL/GenBank/DDBJ databases">
        <title>Chromosome-level genomes of two armyworms, Mythimna separata and Mythimna loreyi, provide insights into the biosynthesis and reception of sex pheromones.</title>
        <authorList>
            <person name="Zhao H."/>
        </authorList>
    </citation>
    <scope>NUCLEOTIDE SEQUENCE</scope>
    <source>
        <strain evidence="1">BeijingLab</strain>
        <tissue evidence="1">Pupa</tissue>
    </source>
</reference>
<protein>
    <submittedName>
        <fullName evidence="1">Uncharacterized protein</fullName>
    </submittedName>
</protein>
<name>A0AAD7YL90_MYTSE</name>
<dbReference type="EMBL" id="JARGEI010000014">
    <property type="protein sequence ID" value="KAJ8720426.1"/>
    <property type="molecule type" value="Genomic_DNA"/>
</dbReference>
<dbReference type="AlphaFoldDB" id="A0AAD7YL90"/>
<dbReference type="SUPFAM" id="SSF48371">
    <property type="entry name" value="ARM repeat"/>
    <property type="match status" value="1"/>
</dbReference>
<organism evidence="1 2">
    <name type="scientific">Mythimna separata</name>
    <name type="common">Oriental armyworm</name>
    <name type="synonym">Pseudaletia separata</name>
    <dbReference type="NCBI Taxonomy" id="271217"/>
    <lineage>
        <taxon>Eukaryota</taxon>
        <taxon>Metazoa</taxon>
        <taxon>Ecdysozoa</taxon>
        <taxon>Arthropoda</taxon>
        <taxon>Hexapoda</taxon>
        <taxon>Insecta</taxon>
        <taxon>Pterygota</taxon>
        <taxon>Neoptera</taxon>
        <taxon>Endopterygota</taxon>
        <taxon>Lepidoptera</taxon>
        <taxon>Glossata</taxon>
        <taxon>Ditrysia</taxon>
        <taxon>Noctuoidea</taxon>
        <taxon>Noctuidae</taxon>
        <taxon>Noctuinae</taxon>
        <taxon>Hadenini</taxon>
        <taxon>Mythimna</taxon>
    </lineage>
</organism>
<sequence>MNGLALRINRGGGGKSKNSIGYSPIDIQTSLFENTDDNIAEIQAFIESPSSDDQLVILKKIIDANKDSVDASFMRFLVAAFFHAEAKHPIKCFISRHIIKNKHLQQPFSEALALQISVLVSHKWSDYKQYVDIANKLLTSIENFPAGVVALRSVQLLLAEYLTGCLECCVATLREQKTLSPTEKNEIFTLAHVSLRLLLHLVQKGTADDISVLICHFDGIRTVMQDLMFDDDVPMDTKSVCGILYLTMHVLEYGESCWTEVLDSSTTDSYLRSLLGSEAGRLCLYSAIPTVVPVDHLFTHTVDDGPAIVTLTNKILGIGDKGSSESAFILGVARTLLQISKLLDKLADSATGLTLVEALLQFAWGHLEHYMDSVRHLTGQLLGCVVKYCAKMDRAGKLLDKLADSATGLTLVEALLQFAWGHLEHYMDSVRHLTGQLLGCVVKYCAKMDRAGKLLDKLADSATGLTLVEALLQFAWGHLEHYMDSVRHLTGQLLGCVVKYCAKMDRAGKLLDKLADSATGLTLVEALLQFAWGHLEHYMDSVRHLTGQLLGCVVKYCAKMDRAGKLLDKLADSATGLTLVEALLQFAWGHLEHYMDSVRHLTGQLLGCVVKYCAKMDRAGKLLDKLADSATGLTLVEALLQFAWGHLEHYMDSVRHLTGQLLGCVVKYCAKMDRAGKLLDKLADSATGLTLVEALLQFAWGHLEHYMDSVRHLTGQLLGCVVKYCAKMDRAGKLLDKLADSATGLTLVEALLQFAWGHLEHYMDSVRHLTGQLLGCVVKYCAKMDRAGDNSALRSLTSALQTLERSRKSFYVCVSWLAGELSARDVLAVVRAADVIHALHDQRLRNTYCTSTVSAHIAYYSATAAELQ</sequence>